<dbReference type="GO" id="GO:0016559">
    <property type="term" value="P:peroxisome fission"/>
    <property type="evidence" value="ECO:0007669"/>
    <property type="project" value="TreeGrafter"/>
</dbReference>
<dbReference type="Gene3D" id="3.40.50.300">
    <property type="entry name" value="P-loop containing nucleotide triphosphate hydrolases"/>
    <property type="match status" value="1"/>
</dbReference>
<dbReference type="InterPro" id="IPR027417">
    <property type="entry name" value="P-loop_NTPase"/>
</dbReference>
<dbReference type="GO" id="GO:0006897">
    <property type="term" value="P:endocytosis"/>
    <property type="evidence" value="ECO:0007669"/>
    <property type="project" value="TreeGrafter"/>
</dbReference>
<dbReference type="GO" id="GO:0048312">
    <property type="term" value="P:intracellular distribution of mitochondria"/>
    <property type="evidence" value="ECO:0007669"/>
    <property type="project" value="TreeGrafter"/>
</dbReference>
<dbReference type="Pfam" id="PF00350">
    <property type="entry name" value="Dynamin_N"/>
    <property type="match status" value="1"/>
</dbReference>
<accession>A0A0F9X517</accession>
<evidence type="ECO:0000259" key="3">
    <source>
        <dbReference type="PROSITE" id="PS51388"/>
    </source>
</evidence>
<proteinExistence type="predicted"/>
<evidence type="ECO:0000259" key="4">
    <source>
        <dbReference type="PROSITE" id="PS51718"/>
    </source>
</evidence>
<reference evidence="6" key="1">
    <citation type="journal article" date="2015" name="Genome Announc.">
        <title>Draft whole-genome sequence of the biocontrol agent Trichoderma harzianum T6776.</title>
        <authorList>
            <person name="Baroncelli R."/>
            <person name="Piaggeschi G."/>
            <person name="Fiorini L."/>
            <person name="Bertolini E."/>
            <person name="Zapparata A."/>
            <person name="Pe M.E."/>
            <person name="Sarrocco S."/>
            <person name="Vannacci G."/>
        </authorList>
    </citation>
    <scope>NUCLEOTIDE SEQUENCE [LARGE SCALE GENOMIC DNA]</scope>
    <source>
        <strain evidence="6">T6776</strain>
    </source>
</reference>
<dbReference type="InterPro" id="IPR022812">
    <property type="entry name" value="Dynamin"/>
</dbReference>
<protein>
    <recommendedName>
        <fullName evidence="7">Dynamin family protein</fullName>
    </recommendedName>
</protein>
<dbReference type="Proteomes" id="UP000034112">
    <property type="component" value="Unassembled WGS sequence"/>
</dbReference>
<dbReference type="EMBL" id="JOKZ01000306">
    <property type="protein sequence ID" value="KKO99694.1"/>
    <property type="molecule type" value="Genomic_DNA"/>
</dbReference>
<dbReference type="SMART" id="SM00053">
    <property type="entry name" value="DYNc"/>
    <property type="match status" value="1"/>
</dbReference>
<dbReference type="GO" id="GO:0005525">
    <property type="term" value="F:GTP binding"/>
    <property type="evidence" value="ECO:0007669"/>
    <property type="project" value="InterPro"/>
</dbReference>
<dbReference type="PROSITE" id="PS51388">
    <property type="entry name" value="GED"/>
    <property type="match status" value="1"/>
</dbReference>
<dbReference type="SUPFAM" id="SSF52540">
    <property type="entry name" value="P-loop containing nucleoside triphosphate hydrolases"/>
    <property type="match status" value="1"/>
</dbReference>
<dbReference type="OrthoDB" id="415706at2759"/>
<dbReference type="GO" id="GO:0005874">
    <property type="term" value="C:microtubule"/>
    <property type="evidence" value="ECO:0007669"/>
    <property type="project" value="TreeGrafter"/>
</dbReference>
<dbReference type="PANTHER" id="PTHR11566">
    <property type="entry name" value="DYNAMIN"/>
    <property type="match status" value="1"/>
</dbReference>
<keyword evidence="1" id="KW-0547">Nucleotide-binding</keyword>
<name>A0A0F9X517_TRIHA</name>
<sequence length="690" mass="78717">MANASLLDGIDLQIASDETTGKGGEFANQIRGLGHDQQHMLNVIDNLRSGRVGDIKLPQIVVVGDQSAGKSSVLEAISGIPIPKDPQACTRLATEFRLRRGRNDISVSIIPSEDRDTKRRTKLSSIRYSAQDTTQLSELIRQCEDEIFEGMAGFASRDIIAIEISGPTMPLLTLVDLPGFIHTPNNKQTREDIAAIKDIAIDYMSRPRTIILAVVGGNAEYSNQVVLDIALKCDTRGTRTLGIVTKPDIASSLGHEDGFLKLVRNEDIKLDLGWHVLRNRAHQEKDVEASVRNQTEQEFFNQGKWGTLPAGTYGIESLVTKLSLLLYDHITEYFPQLLEEIKDELGRSEKELRGLGRPINTEPEMMTEIVTLFYSSKVLIKAGIRGFYYDHPDFFLLGESDNSAKASPRYLRTRVRWENTEFEREIRMRGCRVHFVEEGVADKEDDHEVANSDDLPLRVKMEDYETETVQSFLNIYAGQQLPEDYDPLIVYKLFDDYSANWDGIARTYIDRMQGITKEFLQEVVNYFWPQRMRERLWSTLLSRKIEMCFIQAKEELEKLLVDRQRCYPVYGPEYLKRLKEVRKRYGSSEISPAKGILQKMLVYYQLTFTTFVSNIIVQVAERHLINGLDFIFDITELHQMDNTTITHIAAEDPETRTKRDRLGQKVIGLRKAQEDCLAISMAGGQKKVRE</sequence>
<dbReference type="GO" id="GO:0008017">
    <property type="term" value="F:microtubule binding"/>
    <property type="evidence" value="ECO:0007669"/>
    <property type="project" value="TreeGrafter"/>
</dbReference>
<dbReference type="PRINTS" id="PR00195">
    <property type="entry name" value="DYNAMIN"/>
</dbReference>
<dbReference type="PANTHER" id="PTHR11566:SF66">
    <property type="entry name" value="INTERFERON-INDUCED GTP-BINDING PROTEIN MX"/>
    <property type="match status" value="1"/>
</dbReference>
<keyword evidence="2" id="KW-0342">GTP-binding</keyword>
<evidence type="ECO:0008006" key="7">
    <source>
        <dbReference type="Google" id="ProtNLM"/>
    </source>
</evidence>
<dbReference type="InterPro" id="IPR030381">
    <property type="entry name" value="G_DYNAMIN_dom"/>
</dbReference>
<evidence type="ECO:0000313" key="6">
    <source>
        <dbReference type="Proteomes" id="UP000034112"/>
    </source>
</evidence>
<feature type="domain" description="GED" evidence="3">
    <location>
        <begin position="593"/>
        <end position="684"/>
    </location>
</feature>
<dbReference type="InterPro" id="IPR001401">
    <property type="entry name" value="Dynamin_GTPase"/>
</dbReference>
<dbReference type="Pfam" id="PF01031">
    <property type="entry name" value="Dynamin_M"/>
    <property type="match status" value="1"/>
</dbReference>
<comment type="caution">
    <text evidence="5">The sequence shown here is derived from an EMBL/GenBank/DDBJ whole genome shotgun (WGS) entry which is preliminary data.</text>
</comment>
<dbReference type="InterPro" id="IPR020850">
    <property type="entry name" value="GED_dom"/>
</dbReference>
<dbReference type="PROSITE" id="PS51718">
    <property type="entry name" value="G_DYNAMIN_2"/>
    <property type="match status" value="1"/>
</dbReference>
<feature type="domain" description="Dynamin-type G" evidence="4">
    <location>
        <begin position="54"/>
        <end position="335"/>
    </location>
</feature>
<dbReference type="AlphaFoldDB" id="A0A0F9X517"/>
<dbReference type="GO" id="GO:0016020">
    <property type="term" value="C:membrane"/>
    <property type="evidence" value="ECO:0007669"/>
    <property type="project" value="TreeGrafter"/>
</dbReference>
<dbReference type="InterPro" id="IPR045063">
    <property type="entry name" value="Dynamin_N"/>
</dbReference>
<dbReference type="GO" id="GO:0003924">
    <property type="term" value="F:GTPase activity"/>
    <property type="evidence" value="ECO:0007669"/>
    <property type="project" value="InterPro"/>
</dbReference>
<evidence type="ECO:0000256" key="1">
    <source>
        <dbReference type="ARBA" id="ARBA00022741"/>
    </source>
</evidence>
<organism evidence="5 6">
    <name type="scientific">Trichoderma harzianum</name>
    <name type="common">Hypocrea lixii</name>
    <dbReference type="NCBI Taxonomy" id="5544"/>
    <lineage>
        <taxon>Eukaryota</taxon>
        <taxon>Fungi</taxon>
        <taxon>Dikarya</taxon>
        <taxon>Ascomycota</taxon>
        <taxon>Pezizomycotina</taxon>
        <taxon>Sordariomycetes</taxon>
        <taxon>Hypocreomycetidae</taxon>
        <taxon>Hypocreales</taxon>
        <taxon>Hypocreaceae</taxon>
        <taxon>Trichoderma</taxon>
    </lineage>
</organism>
<evidence type="ECO:0000313" key="5">
    <source>
        <dbReference type="EMBL" id="KKO99694.1"/>
    </source>
</evidence>
<evidence type="ECO:0000256" key="2">
    <source>
        <dbReference type="ARBA" id="ARBA00023134"/>
    </source>
</evidence>
<dbReference type="InterPro" id="IPR000375">
    <property type="entry name" value="Dynamin_stalk"/>
</dbReference>
<dbReference type="OMA" id="MKRERTI"/>
<gene>
    <name evidence="5" type="ORF">THAR02_08202</name>
</gene>
<dbReference type="CDD" id="cd08771">
    <property type="entry name" value="DLP_1"/>
    <property type="match status" value="1"/>
</dbReference>
<dbReference type="GO" id="GO:0005739">
    <property type="term" value="C:mitochondrion"/>
    <property type="evidence" value="ECO:0007669"/>
    <property type="project" value="TreeGrafter"/>
</dbReference>
<dbReference type="GO" id="GO:0000266">
    <property type="term" value="P:mitochondrial fission"/>
    <property type="evidence" value="ECO:0007669"/>
    <property type="project" value="TreeGrafter"/>
</dbReference>